<comment type="caution">
    <text evidence="1">The sequence shown here is derived from an EMBL/GenBank/DDBJ whole genome shotgun (WGS) entry which is preliminary data.</text>
</comment>
<dbReference type="AlphaFoldDB" id="A0A016SBT3"/>
<reference evidence="2" key="1">
    <citation type="journal article" date="2015" name="Nat. Genet.">
        <title>The genome and transcriptome of the zoonotic hookworm Ancylostoma ceylanicum identify infection-specific gene families.</title>
        <authorList>
            <person name="Schwarz E.M."/>
            <person name="Hu Y."/>
            <person name="Antoshechkin I."/>
            <person name="Miller M.M."/>
            <person name="Sternberg P.W."/>
            <person name="Aroian R.V."/>
        </authorList>
    </citation>
    <scope>NUCLEOTIDE SEQUENCE</scope>
    <source>
        <strain evidence="2">HY135</strain>
    </source>
</reference>
<protein>
    <submittedName>
        <fullName evidence="1">Uncharacterized protein</fullName>
    </submittedName>
</protein>
<sequence>MMQRIFFIISLIFSGPKHTLRTTPALATLPTPPVSGFPNVPKKIDVLLSSLSGRSPPSEPVGFPVSCYYSTLTTCDTDCQTHSCPKSSFIRWAGSLKKSRTAKLFVMLNRVVE</sequence>
<dbReference type="Proteomes" id="UP000024635">
    <property type="component" value="Unassembled WGS sequence"/>
</dbReference>
<name>A0A016SBT3_9BILA</name>
<dbReference type="EMBL" id="JARK01001592">
    <property type="protein sequence ID" value="EYB87856.1"/>
    <property type="molecule type" value="Genomic_DNA"/>
</dbReference>
<evidence type="ECO:0000313" key="2">
    <source>
        <dbReference type="Proteomes" id="UP000024635"/>
    </source>
</evidence>
<gene>
    <name evidence="1" type="primary">Acey_s0256.g372</name>
    <name evidence="1" type="ORF">Y032_0256g372</name>
</gene>
<accession>A0A016SBT3</accession>
<organism evidence="1 2">
    <name type="scientific">Ancylostoma ceylanicum</name>
    <dbReference type="NCBI Taxonomy" id="53326"/>
    <lineage>
        <taxon>Eukaryota</taxon>
        <taxon>Metazoa</taxon>
        <taxon>Ecdysozoa</taxon>
        <taxon>Nematoda</taxon>
        <taxon>Chromadorea</taxon>
        <taxon>Rhabditida</taxon>
        <taxon>Rhabditina</taxon>
        <taxon>Rhabditomorpha</taxon>
        <taxon>Strongyloidea</taxon>
        <taxon>Ancylostomatidae</taxon>
        <taxon>Ancylostomatinae</taxon>
        <taxon>Ancylostoma</taxon>
    </lineage>
</organism>
<evidence type="ECO:0000313" key="1">
    <source>
        <dbReference type="EMBL" id="EYB87856.1"/>
    </source>
</evidence>
<keyword evidence="2" id="KW-1185">Reference proteome</keyword>
<proteinExistence type="predicted"/>